<name>A0A935K843_9RHOO</name>
<dbReference type="PANTHER" id="PTHR38690">
    <property type="entry name" value="PROTEASE-RELATED"/>
    <property type="match status" value="1"/>
</dbReference>
<feature type="domain" description="YhdP central" evidence="1">
    <location>
        <begin position="2"/>
        <end position="804"/>
    </location>
</feature>
<dbReference type="PANTHER" id="PTHR38690:SF1">
    <property type="entry name" value="PROTEASE"/>
    <property type="match status" value="1"/>
</dbReference>
<accession>A0A935K843</accession>
<evidence type="ECO:0000259" key="1">
    <source>
        <dbReference type="Pfam" id="PF13116"/>
    </source>
</evidence>
<reference evidence="2 3" key="1">
    <citation type="submission" date="2020-10" db="EMBL/GenBank/DDBJ databases">
        <title>Connecting structure to function with the recovery of over 1000 high-quality activated sludge metagenome-assembled genomes encoding full-length rRNA genes using long-read sequencing.</title>
        <authorList>
            <person name="Singleton C.M."/>
            <person name="Petriglieri F."/>
            <person name="Kristensen J.M."/>
            <person name="Kirkegaard R.H."/>
            <person name="Michaelsen T.Y."/>
            <person name="Andersen M.H."/>
            <person name="Karst S.M."/>
            <person name="Dueholm M.S."/>
            <person name="Nielsen P.H."/>
            <person name="Albertsen M."/>
        </authorList>
    </citation>
    <scope>NUCLEOTIDE SEQUENCE [LARGE SCALE GENOMIC DNA]</scope>
    <source>
        <strain evidence="2">EsbW_18-Q3-R4-48_BATAC.463</strain>
    </source>
</reference>
<gene>
    <name evidence="2" type="ORF">IPJ38_01915</name>
</gene>
<dbReference type="Proteomes" id="UP000739411">
    <property type="component" value="Unassembled WGS sequence"/>
</dbReference>
<evidence type="ECO:0000313" key="2">
    <source>
        <dbReference type="EMBL" id="MBK7414041.1"/>
    </source>
</evidence>
<protein>
    <submittedName>
        <fullName evidence="2">TIGR02099 family protein</fullName>
    </submittedName>
</protein>
<dbReference type="InterPro" id="IPR011836">
    <property type="entry name" value="YhdP"/>
</dbReference>
<sequence length="831" mass="90100">MPAIFPEPTTDLDQLKARVTWKAQESGLAVKLERLQFEGVGAAGSANGTYLYTGNGPGVIDLAADIKRADARIVWRYLPHAVSVGARDWVRLGIVAGKGHDGRLVLKGDLADFPFRDPAKGKFLVTAKATEGKVDYVTGWPTVENIEANLSFGVGMKIDSAKGTMLGAKVSDVSVEIPDFESFDEQLMVRGFANGPTSEFLRFIELSPVSKMIDRFTEGMKAKGNGKLDLSLDLPLRRVNEAKLRADYQLLNNQVDVVSALPTITGVNGRLAITEKSILANDIVGQVFGGPLKVLVKSESGKVGIQAAGTAKAIELQKHFRWPLMEHLAGSSTWTADINIRGRNADFVIESPLTGISASLPEPLNKAAEASWPLRIERSAPDATREQYKVNVGNKIAQALVVRRHDGKEMRAERSVIALGDADLRLPEKGLAVIVAAPRFDADSWKDLFAGEGAQGATQSDFALSHVAIKTPKLHLLGRDFSQADLTLRPREGGWQIALNMREAVGDLIWRSAGEGTLEGRLRRLVLRPTVEVAGGPANTLLNSLPSMTLAVDELYLGEKQLGQLDLKARNDKGAWQLDTLNIKNPDGTLRSHGVWQNKGRQQMRLDFDLAASDLGKLLDRLGYGDGVKRGSGGLSGSVEWDGPPTAIHYPSMSGKLVVNAEKGQFNKLEPGVGKLLGLLSLQSLTRRITLDFRDIFSDGLAFDSIDGKLTVKKGMMRTSEPLRIKGPAAQIEMEGEVDLKPETQNMRVVVRPELGAIAAVGVALINPVAGAATFLASSVIQNPLNRLFSYRYHVTGTWSDPLVDKAGQTEVMRPNVEVNATEETKEETKE</sequence>
<dbReference type="Pfam" id="PF13116">
    <property type="entry name" value="YhdP"/>
    <property type="match status" value="1"/>
</dbReference>
<dbReference type="NCBIfam" id="TIGR02099">
    <property type="entry name" value="YhdP family protein"/>
    <property type="match status" value="1"/>
</dbReference>
<organism evidence="2 3">
    <name type="scientific">Candidatus Dechloromonas phosphorivorans</name>
    <dbReference type="NCBI Taxonomy" id="2899244"/>
    <lineage>
        <taxon>Bacteria</taxon>
        <taxon>Pseudomonadati</taxon>
        <taxon>Pseudomonadota</taxon>
        <taxon>Betaproteobacteria</taxon>
        <taxon>Rhodocyclales</taxon>
        <taxon>Azonexaceae</taxon>
        <taxon>Dechloromonas</taxon>
    </lineage>
</organism>
<proteinExistence type="predicted"/>
<comment type="caution">
    <text evidence="2">The sequence shown here is derived from an EMBL/GenBank/DDBJ whole genome shotgun (WGS) entry which is preliminary data.</text>
</comment>
<dbReference type="EMBL" id="JADJMS010000006">
    <property type="protein sequence ID" value="MBK7414041.1"/>
    <property type="molecule type" value="Genomic_DNA"/>
</dbReference>
<dbReference type="AlphaFoldDB" id="A0A935K843"/>
<dbReference type="InterPro" id="IPR025263">
    <property type="entry name" value="YhdP_central"/>
</dbReference>
<evidence type="ECO:0000313" key="3">
    <source>
        <dbReference type="Proteomes" id="UP000739411"/>
    </source>
</evidence>